<comment type="caution">
    <text evidence="1">The sequence shown here is derived from an EMBL/GenBank/DDBJ whole genome shotgun (WGS) entry which is preliminary data.</text>
</comment>
<dbReference type="SUPFAM" id="SSF56219">
    <property type="entry name" value="DNase I-like"/>
    <property type="match status" value="1"/>
</dbReference>
<accession>A0AA39JCG9</accession>
<dbReference type="EMBL" id="JAUEPS010000088">
    <property type="protein sequence ID" value="KAK0439271.1"/>
    <property type="molecule type" value="Genomic_DNA"/>
</dbReference>
<dbReference type="InterPro" id="IPR036691">
    <property type="entry name" value="Endo/exonu/phosph_ase_sf"/>
</dbReference>
<feature type="non-terminal residue" evidence="1">
    <location>
        <position position="1"/>
    </location>
</feature>
<evidence type="ECO:0000313" key="2">
    <source>
        <dbReference type="Proteomes" id="UP001175211"/>
    </source>
</evidence>
<name>A0AA39JCG9_ARMTA</name>
<dbReference type="RefSeq" id="XP_060323202.1">
    <property type="nucleotide sequence ID" value="XM_060466658.1"/>
</dbReference>
<sequence>DDDIIMIQEPYISKQGKSRATQGWIMIYPTHHKQDPHLIKTVTLVNQSLSTNAWSSIALDTQDIVTMSLHAPTETIIIVNLY</sequence>
<feature type="non-terminal residue" evidence="1">
    <location>
        <position position="82"/>
    </location>
</feature>
<keyword evidence="2" id="KW-1185">Reference proteome</keyword>
<protein>
    <submittedName>
        <fullName evidence="1">Uncharacterized protein</fullName>
    </submittedName>
</protein>
<dbReference type="AlphaFoldDB" id="A0AA39JCG9"/>
<dbReference type="Gene3D" id="3.60.10.10">
    <property type="entry name" value="Endonuclease/exonuclease/phosphatase"/>
    <property type="match status" value="1"/>
</dbReference>
<gene>
    <name evidence="1" type="ORF">EV420DRAFT_1243286</name>
</gene>
<dbReference type="Proteomes" id="UP001175211">
    <property type="component" value="Unassembled WGS sequence"/>
</dbReference>
<organism evidence="1 2">
    <name type="scientific">Armillaria tabescens</name>
    <name type="common">Ringless honey mushroom</name>
    <name type="synonym">Agaricus tabescens</name>
    <dbReference type="NCBI Taxonomy" id="1929756"/>
    <lineage>
        <taxon>Eukaryota</taxon>
        <taxon>Fungi</taxon>
        <taxon>Dikarya</taxon>
        <taxon>Basidiomycota</taxon>
        <taxon>Agaricomycotina</taxon>
        <taxon>Agaricomycetes</taxon>
        <taxon>Agaricomycetidae</taxon>
        <taxon>Agaricales</taxon>
        <taxon>Marasmiineae</taxon>
        <taxon>Physalacriaceae</taxon>
        <taxon>Desarmillaria</taxon>
    </lineage>
</organism>
<dbReference type="GeneID" id="85350206"/>
<evidence type="ECO:0000313" key="1">
    <source>
        <dbReference type="EMBL" id="KAK0439271.1"/>
    </source>
</evidence>
<proteinExistence type="predicted"/>
<reference evidence="1" key="1">
    <citation type="submission" date="2023-06" db="EMBL/GenBank/DDBJ databases">
        <authorList>
            <consortium name="Lawrence Berkeley National Laboratory"/>
            <person name="Ahrendt S."/>
            <person name="Sahu N."/>
            <person name="Indic B."/>
            <person name="Wong-Bajracharya J."/>
            <person name="Merenyi Z."/>
            <person name="Ke H.-M."/>
            <person name="Monk M."/>
            <person name="Kocsube S."/>
            <person name="Drula E."/>
            <person name="Lipzen A."/>
            <person name="Balint B."/>
            <person name="Henrissat B."/>
            <person name="Andreopoulos B."/>
            <person name="Martin F.M."/>
            <person name="Harder C.B."/>
            <person name="Rigling D."/>
            <person name="Ford K.L."/>
            <person name="Foster G.D."/>
            <person name="Pangilinan J."/>
            <person name="Papanicolaou A."/>
            <person name="Barry K."/>
            <person name="LaButti K."/>
            <person name="Viragh M."/>
            <person name="Koriabine M."/>
            <person name="Yan M."/>
            <person name="Riley R."/>
            <person name="Champramary S."/>
            <person name="Plett K.L."/>
            <person name="Tsai I.J."/>
            <person name="Slot J."/>
            <person name="Sipos G."/>
            <person name="Plett J."/>
            <person name="Nagy L.G."/>
            <person name="Grigoriev I.V."/>
        </authorList>
    </citation>
    <scope>NUCLEOTIDE SEQUENCE</scope>
    <source>
        <strain evidence="1">CCBAS 213</strain>
    </source>
</reference>